<evidence type="ECO:0000256" key="2">
    <source>
        <dbReference type="ARBA" id="ARBA00022801"/>
    </source>
</evidence>
<keyword evidence="5" id="KW-0479">Metal-binding</keyword>
<dbReference type="GO" id="GO:0005524">
    <property type="term" value="F:ATP binding"/>
    <property type="evidence" value="ECO:0007669"/>
    <property type="project" value="UniProtKB-KW"/>
</dbReference>
<dbReference type="OrthoDB" id="6513042at2759"/>
<keyword evidence="1" id="KW-0547">Nucleotide-binding</keyword>
<dbReference type="OMA" id="NKEICRI"/>
<dbReference type="InterPro" id="IPR041677">
    <property type="entry name" value="DNA2/NAM7_AAA_11"/>
</dbReference>
<feature type="domain" description="Upf1" evidence="6">
    <location>
        <begin position="67"/>
        <end position="240"/>
    </location>
</feature>
<dbReference type="InterPro" id="IPR027417">
    <property type="entry name" value="P-loop_NTPase"/>
</dbReference>
<name>A0A0A1UGP7_ENTIV</name>
<evidence type="ECO:0000256" key="5">
    <source>
        <dbReference type="PROSITE-ProRule" id="PRU01341"/>
    </source>
</evidence>
<dbReference type="FunFam" id="3.40.50.300:FF:000326">
    <property type="entry name" value="P-loop containing nucleoside triphosphate hydrolase"/>
    <property type="match status" value="1"/>
</dbReference>
<evidence type="ECO:0000259" key="6">
    <source>
        <dbReference type="PROSITE" id="PS51997"/>
    </source>
</evidence>
<protein>
    <recommendedName>
        <fullName evidence="6">Upf1 domain-containing protein</fullName>
    </recommendedName>
</protein>
<dbReference type="InterPro" id="IPR045055">
    <property type="entry name" value="DNA2/NAM7-like"/>
</dbReference>
<organism evidence="7 8">
    <name type="scientific">Entamoeba invadens IP1</name>
    <dbReference type="NCBI Taxonomy" id="370355"/>
    <lineage>
        <taxon>Eukaryota</taxon>
        <taxon>Amoebozoa</taxon>
        <taxon>Evosea</taxon>
        <taxon>Archamoebae</taxon>
        <taxon>Mastigamoebida</taxon>
        <taxon>Entamoebidae</taxon>
        <taxon>Entamoeba</taxon>
    </lineage>
</organism>
<dbReference type="InterPro" id="IPR018999">
    <property type="entry name" value="UPF1_CH/ZBD"/>
</dbReference>
<dbReference type="GeneID" id="14891910"/>
<dbReference type="GO" id="GO:0000184">
    <property type="term" value="P:nuclear-transcribed mRNA catabolic process, nonsense-mediated decay"/>
    <property type="evidence" value="ECO:0007669"/>
    <property type="project" value="InterPro"/>
</dbReference>
<keyword evidence="8" id="KW-1185">Reference proteome</keyword>
<comment type="caution">
    <text evidence="5">Lacks conserved residue(s) required for the propagation of feature annotation.</text>
</comment>
<dbReference type="InterPro" id="IPR047187">
    <property type="entry name" value="SF1_C_Upf1"/>
</dbReference>
<dbReference type="Pfam" id="PF13087">
    <property type="entry name" value="AAA_12"/>
    <property type="match status" value="1"/>
</dbReference>
<dbReference type="GO" id="GO:0001147">
    <property type="term" value="F:transcription termination site sequence-specific DNA binding"/>
    <property type="evidence" value="ECO:0007669"/>
    <property type="project" value="TreeGrafter"/>
</dbReference>
<dbReference type="GO" id="GO:0005694">
    <property type="term" value="C:chromosome"/>
    <property type="evidence" value="ECO:0007669"/>
    <property type="project" value="UniProtKB-ARBA"/>
</dbReference>
<dbReference type="RefSeq" id="XP_004259674.1">
    <property type="nucleotide sequence ID" value="XM_004259626.1"/>
</dbReference>
<dbReference type="GO" id="GO:0005737">
    <property type="term" value="C:cytoplasm"/>
    <property type="evidence" value="ECO:0007669"/>
    <property type="project" value="InterPro"/>
</dbReference>
<evidence type="ECO:0000256" key="1">
    <source>
        <dbReference type="ARBA" id="ARBA00022741"/>
    </source>
</evidence>
<dbReference type="CDD" id="cd18808">
    <property type="entry name" value="SF1_C_Upf1"/>
    <property type="match status" value="1"/>
</dbReference>
<dbReference type="GO" id="GO:0016787">
    <property type="term" value="F:hydrolase activity"/>
    <property type="evidence" value="ECO:0007669"/>
    <property type="project" value="UniProtKB-KW"/>
</dbReference>
<keyword evidence="4" id="KW-0067">ATP-binding</keyword>
<dbReference type="CDD" id="cd21400">
    <property type="entry name" value="ZBD_UPF1-like"/>
    <property type="match status" value="1"/>
</dbReference>
<dbReference type="EMBL" id="KB206312">
    <property type="protein sequence ID" value="ELP92903.1"/>
    <property type="molecule type" value="Genomic_DNA"/>
</dbReference>
<dbReference type="GO" id="GO:0006369">
    <property type="term" value="P:termination of RNA polymerase II transcription"/>
    <property type="evidence" value="ECO:0007669"/>
    <property type="project" value="TreeGrafter"/>
</dbReference>
<dbReference type="PROSITE" id="PS51997">
    <property type="entry name" value="UPF1_CH_RICH"/>
    <property type="match status" value="1"/>
</dbReference>
<dbReference type="PANTHER" id="PTHR10887">
    <property type="entry name" value="DNA2/NAM7 HELICASE FAMILY"/>
    <property type="match status" value="1"/>
</dbReference>
<dbReference type="SUPFAM" id="SSF52540">
    <property type="entry name" value="P-loop containing nucleoside triphosphate hydrolases"/>
    <property type="match status" value="1"/>
</dbReference>
<dbReference type="Gene3D" id="3.40.50.300">
    <property type="entry name" value="P-loop containing nucleotide triphosphate hydrolases"/>
    <property type="match status" value="2"/>
</dbReference>
<keyword evidence="2" id="KW-0378">Hydrolase</keyword>
<feature type="region of interest" description="CC/SHH/C" evidence="5">
    <location>
        <begin position="87"/>
        <end position="115"/>
    </location>
</feature>
<keyword evidence="3" id="KW-0347">Helicase</keyword>
<accession>A0A0A1UGP7</accession>
<sequence>MDDDDFYDYEQYGQYKINHQAPLQIDKIRQQHQQKRVSSVVPSFSSKGLKNKFSPSFKEKEQTKHKKQIFEEKKCYYCGESEGVVKCVCGKYICNGPVSNCGDCQILVHIKNCRHYTFSCGGHNIECCRCGDTNIFDLLFRLGDPKFYCSDCLKENERFLYSEHVAKQGVFSLNNLDQTQTIGTSVHVVSLDVVNAIDDVVENTFVEARVRNKYLSPSEYCSVYKTLVNYENQQQSWEEYVIKTEINFINENDRVFAVISRKKHQKMPRSTSKFILCGKGQRGILNLETLDFVILNCATLFSKCDFVVYGEVLSTGPNSAKLQIKENYFQELLPQYFQEVPKYLFGAKESWKTKIFRLYVLTDNCSSEVVTNGLHLFEKRQNTNEYISTILGTVVPKTKEVFSFMDINPPGLKNPVELNASQIAAVLSALNNHLSLVVGPPGTGKTSVAVSIVQHILFYREKIEIQRIEMNTGRDFIPHRGKDISINKKVLVSASSNNAVNVLCERLVDFGISVVRIPADEKYADLSDKVRGVSLLYRAYEYCKHADVDKDGNSLSDIQNLLKKKIDSFFTQQENKEICRIEEEYKESPKLQLMFKDFQKYLSFANNKLYQRKRITLSDTENKTINDFTRINLAEITENYDVIAATLSKAVFKIKFACAVIDESAQSIEPETFSGIMNVQKAVLIGDIQQLPPTVVSNEAKNGGLEKSMFERLLQNGVAYALLTTQYRMHPAISQFPNNNFYNGKLVDGVDEDDRFDERIEGLFPNNEFPVMFVHCKGDEFYGTSGKSYGNDEEKKVVKFMVKKLNEKNIRDDEIGIISPYATQRELLGEEHKTIEVSSVDGFQGNEKPFIIISCVRSNENRGIGFVGDHRRLNVSLTRAKYGLVIIGDAYTLMINPIFKNLMKFLYDKNCFVVAKEVEGKVCVVSEEVPTIEKIKLERSQFQMVYDANEENSSKIEEIEKIIEEKELNEIRKIRKFEPPNLDVSRRCKQPSECVCTNILEKIEEDNIRRNPVVINKEIPFINFLNGGVVTIEIEDCFFKYRFGRICEKEKNVKLDVERNGKLFAVVDLTIKMENTKNYKRINSDIIYNIHVLKRYYNYLVNVDVSVLETLFEKSFGQTKVINKKSTILLVQKEGGLYKNERGDERRDLFILISSVDNNAFLTEEEKVINETLDVEIKKLEKPIEVFRNVYVTVDDLLKEKTYFCTVDGQTIVVDLKRGIQLDKPKQYKLSCDNYRTKTLYLSIVIKDKQNVDMLNGITSKRVFVDNRFEGMTIVGHIKDLEEKYHRAQFVLQKTTKLLLEECGFYLNDTTKSDLIVELILVDKELIDDDQLEQFFVSKIVSY</sequence>
<dbReference type="PANTHER" id="PTHR10887:SF495">
    <property type="entry name" value="HELICASE SENATAXIN ISOFORM X1-RELATED"/>
    <property type="match status" value="1"/>
</dbReference>
<keyword evidence="5" id="KW-0862">Zinc</keyword>
<dbReference type="GO" id="GO:0003723">
    <property type="term" value="F:RNA binding"/>
    <property type="evidence" value="ECO:0007669"/>
    <property type="project" value="InterPro"/>
</dbReference>
<proteinExistence type="predicted"/>
<gene>
    <name evidence="7" type="ORF">EIN_312750</name>
</gene>
<keyword evidence="5" id="KW-0863">Zinc-finger</keyword>
<reference evidence="7 8" key="1">
    <citation type="submission" date="2012-10" db="EMBL/GenBank/DDBJ databases">
        <authorList>
            <person name="Zafar N."/>
            <person name="Inman J."/>
            <person name="Hall N."/>
            <person name="Lorenzi H."/>
            <person name="Caler E."/>
        </authorList>
    </citation>
    <scope>NUCLEOTIDE SEQUENCE [LARGE SCALE GENOMIC DNA]</scope>
    <source>
        <strain evidence="7 8">IP1</strain>
    </source>
</reference>
<dbReference type="GO" id="GO:0016604">
    <property type="term" value="C:nuclear body"/>
    <property type="evidence" value="ECO:0007669"/>
    <property type="project" value="TreeGrafter"/>
</dbReference>
<evidence type="ECO:0000313" key="8">
    <source>
        <dbReference type="Proteomes" id="UP000014680"/>
    </source>
</evidence>
<evidence type="ECO:0000313" key="7">
    <source>
        <dbReference type="EMBL" id="ELP92903.1"/>
    </source>
</evidence>
<dbReference type="InterPro" id="IPR041679">
    <property type="entry name" value="DNA2/NAM7-like_C"/>
</dbReference>
<dbReference type="KEGG" id="eiv:EIN_312750"/>
<dbReference type="Pfam" id="PF13086">
    <property type="entry name" value="AAA_11"/>
    <property type="match status" value="1"/>
</dbReference>
<evidence type="ECO:0000256" key="4">
    <source>
        <dbReference type="ARBA" id="ARBA00022840"/>
    </source>
</evidence>
<dbReference type="Proteomes" id="UP000014680">
    <property type="component" value="Unassembled WGS sequence"/>
</dbReference>
<dbReference type="GO" id="GO:0008270">
    <property type="term" value="F:zinc ion binding"/>
    <property type="evidence" value="ECO:0007669"/>
    <property type="project" value="UniProtKB-UniRule"/>
</dbReference>
<dbReference type="GO" id="GO:0003724">
    <property type="term" value="F:RNA helicase activity"/>
    <property type="evidence" value="ECO:0007669"/>
    <property type="project" value="InterPro"/>
</dbReference>
<evidence type="ECO:0000256" key="3">
    <source>
        <dbReference type="ARBA" id="ARBA00022806"/>
    </source>
</evidence>
<dbReference type="VEuPathDB" id="AmoebaDB:EIN_312750"/>